<evidence type="ECO:0000313" key="7">
    <source>
        <dbReference type="EMBL" id="SOQ37300.1"/>
    </source>
</evidence>
<dbReference type="Pfam" id="PF04969">
    <property type="entry name" value="CS"/>
    <property type="match status" value="1"/>
</dbReference>
<dbReference type="SUPFAM" id="SSF49764">
    <property type="entry name" value="HSP20-like chaperones"/>
    <property type="match status" value="1"/>
</dbReference>
<comment type="similarity">
    <text evidence="2">Belongs to the nudC family.</text>
</comment>
<dbReference type="PANTHER" id="PTHR12356:SF3">
    <property type="entry name" value="NUCLEAR MIGRATION PROTEIN NUDC"/>
    <property type="match status" value="1"/>
</dbReference>
<dbReference type="InterPro" id="IPR008978">
    <property type="entry name" value="HSP20-like_chaperone"/>
</dbReference>
<comment type="subcellular location">
    <subcellularLocation>
        <location evidence="1">Cytoplasm</location>
    </subcellularLocation>
</comment>
<name>A0A2H1V8X4_SPOFR</name>
<dbReference type="Gene3D" id="2.60.40.790">
    <property type="match status" value="1"/>
</dbReference>
<organism evidence="7">
    <name type="scientific">Spodoptera frugiperda</name>
    <name type="common">Fall armyworm</name>
    <dbReference type="NCBI Taxonomy" id="7108"/>
    <lineage>
        <taxon>Eukaryota</taxon>
        <taxon>Metazoa</taxon>
        <taxon>Ecdysozoa</taxon>
        <taxon>Arthropoda</taxon>
        <taxon>Hexapoda</taxon>
        <taxon>Insecta</taxon>
        <taxon>Pterygota</taxon>
        <taxon>Neoptera</taxon>
        <taxon>Endopterygota</taxon>
        <taxon>Lepidoptera</taxon>
        <taxon>Glossata</taxon>
        <taxon>Ditrysia</taxon>
        <taxon>Noctuoidea</taxon>
        <taxon>Noctuidae</taxon>
        <taxon>Amphipyrinae</taxon>
        <taxon>Spodoptera</taxon>
    </lineage>
</organism>
<protein>
    <recommendedName>
        <fullName evidence="3">Nuclear migration protein nudC</fullName>
    </recommendedName>
    <alternativeName>
        <fullName evidence="5">Nuclear distribution protein C homolog</fullName>
    </alternativeName>
</protein>
<evidence type="ECO:0000259" key="6">
    <source>
        <dbReference type="PROSITE" id="PS51203"/>
    </source>
</evidence>
<dbReference type="PROSITE" id="PS51203">
    <property type="entry name" value="CS"/>
    <property type="match status" value="1"/>
</dbReference>
<evidence type="ECO:0000256" key="2">
    <source>
        <dbReference type="ARBA" id="ARBA00010513"/>
    </source>
</evidence>
<dbReference type="FunFam" id="2.60.40.790:FF:000001">
    <property type="entry name" value="Nuclear migration protein nudC"/>
    <property type="match status" value="1"/>
</dbReference>
<accession>A0A2H1V8X4</accession>
<dbReference type="GO" id="GO:0051082">
    <property type="term" value="F:unfolded protein binding"/>
    <property type="evidence" value="ECO:0007669"/>
    <property type="project" value="TreeGrafter"/>
</dbReference>
<proteinExistence type="inferred from homology"/>
<dbReference type="InterPro" id="IPR007052">
    <property type="entry name" value="CS_dom"/>
</dbReference>
<evidence type="ECO:0000256" key="5">
    <source>
        <dbReference type="ARBA" id="ARBA00030427"/>
    </source>
</evidence>
<evidence type="ECO:0000256" key="4">
    <source>
        <dbReference type="ARBA" id="ARBA00022490"/>
    </source>
</evidence>
<evidence type="ECO:0000256" key="3">
    <source>
        <dbReference type="ARBA" id="ARBA00017641"/>
    </source>
</evidence>
<reference evidence="7" key="1">
    <citation type="submission" date="2016-07" db="EMBL/GenBank/DDBJ databases">
        <authorList>
            <person name="Bretaudeau A."/>
        </authorList>
    </citation>
    <scope>NUCLEOTIDE SEQUENCE</scope>
    <source>
        <strain evidence="7">Rice</strain>
        <tissue evidence="7">Whole body</tissue>
    </source>
</reference>
<dbReference type="InterPro" id="IPR037898">
    <property type="entry name" value="NudC_fam"/>
</dbReference>
<sequence length="227" mass="26377">MHKVGIYKIAILIKTCFAASGHHFGMFMSIDGHYGVTLMIHKEVRKYIVRSGPVVRRRGYIHAHRPCQECEVITPSFEERLRVPLRQVLRPRDLSVIINKKHLKVGIKGQPLIIDGELDAEVKIEESTWVLQDGRNLLINLEKVNKMNWWGRLVTTDPEISTRKINPEPSKLSDLDGETRGLVEKMMYDQRQKEMGLPTSDEQKKQDVLKKFMEQHPEMDFSKCKFN</sequence>
<gene>
    <name evidence="7" type="ORF">SFRICE_022675</name>
</gene>
<keyword evidence="4" id="KW-0963">Cytoplasm</keyword>
<dbReference type="GO" id="GO:0006457">
    <property type="term" value="P:protein folding"/>
    <property type="evidence" value="ECO:0007669"/>
    <property type="project" value="TreeGrafter"/>
</dbReference>
<feature type="domain" description="CS" evidence="6">
    <location>
        <begin position="64"/>
        <end position="154"/>
    </location>
</feature>
<dbReference type="AlphaFoldDB" id="A0A2H1V8X4"/>
<dbReference type="EMBL" id="ODYU01001290">
    <property type="protein sequence ID" value="SOQ37300.1"/>
    <property type="molecule type" value="Genomic_DNA"/>
</dbReference>
<dbReference type="GO" id="GO:0005737">
    <property type="term" value="C:cytoplasm"/>
    <property type="evidence" value="ECO:0007669"/>
    <property type="project" value="UniProtKB-SubCell"/>
</dbReference>
<evidence type="ECO:0000256" key="1">
    <source>
        <dbReference type="ARBA" id="ARBA00004496"/>
    </source>
</evidence>
<dbReference type="PANTHER" id="PTHR12356">
    <property type="entry name" value="NUCLEAR MOVEMENT PROTEIN NUDC"/>
    <property type="match status" value="1"/>
</dbReference>